<dbReference type="OrthoDB" id="8373752at2"/>
<evidence type="ECO:0000313" key="2">
    <source>
        <dbReference type="Proteomes" id="UP000028181"/>
    </source>
</evidence>
<proteinExistence type="predicted"/>
<evidence type="ECO:0000313" key="1">
    <source>
        <dbReference type="EMBL" id="CDN51678.1"/>
    </source>
</evidence>
<dbReference type="PATRIC" id="fig|1028800.3.peg.5638"/>
<dbReference type="EMBL" id="HG938354">
    <property type="protein sequence ID" value="CDN51678.1"/>
    <property type="molecule type" value="Genomic_DNA"/>
</dbReference>
<reference evidence="2" key="1">
    <citation type="journal article" date="2014" name="BMC Genomics">
        <title>Genome sequencing of two Neorhizobium galegae strains reveals a noeT gene responsible for the unusual acetylation of the nodulation factors.</title>
        <authorList>
            <person name="Osterman J."/>
            <person name="Marsh J."/>
            <person name="Laine P.K."/>
            <person name="Zeng Z."/>
            <person name="Alatalo E."/>
            <person name="Sullivan J.T."/>
            <person name="Young J.P."/>
            <person name="Thomas-Oates J."/>
            <person name="Paulin L."/>
            <person name="Lindstrom K."/>
        </authorList>
    </citation>
    <scope>NUCLEOTIDE SEQUENCE [LARGE SCALE GENOMIC DNA]</scope>
    <source>
        <strain evidence="2">HAMBI 540</strain>
    </source>
</reference>
<organism evidence="1 2">
    <name type="scientific">Neorhizobium galegae bv. orientalis str. HAMBI 540</name>
    <dbReference type="NCBI Taxonomy" id="1028800"/>
    <lineage>
        <taxon>Bacteria</taxon>
        <taxon>Pseudomonadati</taxon>
        <taxon>Pseudomonadota</taxon>
        <taxon>Alphaproteobacteria</taxon>
        <taxon>Hyphomicrobiales</taxon>
        <taxon>Rhizobiaceae</taxon>
        <taxon>Rhizobium/Agrobacterium group</taxon>
        <taxon>Neorhizobium</taxon>
    </lineage>
</organism>
<dbReference type="KEGG" id="ngg:RG540_PA10020"/>
<dbReference type="AlphaFoldDB" id="A0A068SZT1"/>
<dbReference type="Proteomes" id="UP000028181">
    <property type="component" value="Plasmid pHAMBI540a"/>
</dbReference>
<accession>A0A068SZT1</accession>
<dbReference type="GeneID" id="24260325"/>
<name>A0A068SZT1_NEOGA</name>
<gene>
    <name evidence="1" type="ORF">RG540_PA10020</name>
</gene>
<sequence length="106" mass="11388">MSSTNDFIAELVRAANEVEKLHGDEARRLLNRAITTIRDMRETIGIPGGHTSADAVIDLQTTAVALGLGNRSPDQVKAALLDAAGIIRDLHIVLDTGTEIQIGNRF</sequence>
<dbReference type="RefSeq" id="WP_041365253.1">
    <property type="nucleotide sequence ID" value="NZ_HG938354.1"/>
</dbReference>
<keyword evidence="1" id="KW-0614">Plasmid</keyword>
<dbReference type="HOGENOM" id="CLU_2233647_0_0_5"/>
<protein>
    <submittedName>
        <fullName evidence="1">Uncharacterized protein</fullName>
    </submittedName>
</protein>
<keyword evidence="2" id="KW-1185">Reference proteome</keyword>
<dbReference type="eggNOG" id="ENOG5031552">
    <property type="taxonomic scope" value="Bacteria"/>
</dbReference>
<geneLocation type="plasmid" evidence="2">
    <name>II</name>
</geneLocation>